<keyword evidence="1" id="KW-0732">Signal</keyword>
<keyword evidence="3" id="KW-1185">Reference proteome</keyword>
<evidence type="ECO:0000313" key="2">
    <source>
        <dbReference type="EMBL" id="TXL71933.1"/>
    </source>
</evidence>
<accession>A0A5C8PF28</accession>
<gene>
    <name evidence="2" type="ORF">FHP25_27905</name>
</gene>
<organism evidence="2 3">
    <name type="scientific">Vineibacter terrae</name>
    <dbReference type="NCBI Taxonomy" id="2586908"/>
    <lineage>
        <taxon>Bacteria</taxon>
        <taxon>Pseudomonadati</taxon>
        <taxon>Pseudomonadota</taxon>
        <taxon>Alphaproteobacteria</taxon>
        <taxon>Hyphomicrobiales</taxon>
        <taxon>Vineibacter</taxon>
    </lineage>
</organism>
<reference evidence="2 3" key="1">
    <citation type="submission" date="2019-06" db="EMBL/GenBank/DDBJ databases">
        <title>New taxonomy in bacterial strain CC-CFT640, isolated from vineyard.</title>
        <authorList>
            <person name="Lin S.-Y."/>
            <person name="Tsai C.-F."/>
            <person name="Young C.-C."/>
        </authorList>
    </citation>
    <scope>NUCLEOTIDE SEQUENCE [LARGE SCALE GENOMIC DNA]</scope>
    <source>
        <strain evidence="2 3">CC-CFT640</strain>
    </source>
</reference>
<dbReference type="Proteomes" id="UP000321638">
    <property type="component" value="Unassembled WGS sequence"/>
</dbReference>
<protein>
    <submittedName>
        <fullName evidence="2">DUF3455 domain-containing protein</fullName>
    </submittedName>
</protein>
<dbReference type="InterPro" id="IPR021851">
    <property type="entry name" value="DUF3455"/>
</dbReference>
<comment type="caution">
    <text evidence="2">The sequence shown here is derived from an EMBL/GenBank/DDBJ whole genome shotgun (WGS) entry which is preliminary data.</text>
</comment>
<feature type="chain" id="PRO_5022680803" evidence="1">
    <location>
        <begin position="22"/>
        <end position="167"/>
    </location>
</feature>
<dbReference type="OrthoDB" id="193535at2"/>
<dbReference type="PANTHER" id="PTHR35567:SF1">
    <property type="entry name" value="CONSERVED FUNGAL PROTEIN (AFU_ORTHOLOGUE AFUA_1G14230)"/>
    <property type="match status" value="1"/>
</dbReference>
<dbReference type="RefSeq" id="WP_147850342.1">
    <property type="nucleotide sequence ID" value="NZ_VDUZ01000038.1"/>
</dbReference>
<feature type="signal peptide" evidence="1">
    <location>
        <begin position="1"/>
        <end position="21"/>
    </location>
</feature>
<sequence length="167" mass="17304">MPLRIPSAVACLAFLAVPVMAQDQVPAAIAAPGETVVATMHAEGAQIYDCKANDSGKLVWQFREPVATLLVSGQTAGRHYAGPSWELTDGSVVVGKVSGRAPGATAKDIPLLKLEATSHRGAGKLTGVTTIQRLNTKGGVADGPCERVNSFLSVPYSADYAFLKKGG</sequence>
<proteinExistence type="predicted"/>
<dbReference type="AlphaFoldDB" id="A0A5C8PF28"/>
<name>A0A5C8PF28_9HYPH</name>
<evidence type="ECO:0000313" key="3">
    <source>
        <dbReference type="Proteomes" id="UP000321638"/>
    </source>
</evidence>
<evidence type="ECO:0000256" key="1">
    <source>
        <dbReference type="SAM" id="SignalP"/>
    </source>
</evidence>
<dbReference type="Pfam" id="PF11937">
    <property type="entry name" value="DUF3455"/>
    <property type="match status" value="1"/>
</dbReference>
<dbReference type="PANTHER" id="PTHR35567">
    <property type="entry name" value="MALATE DEHYDROGENASE (AFU_ORTHOLOGUE AFUA_2G13800)"/>
    <property type="match status" value="1"/>
</dbReference>
<dbReference type="EMBL" id="VDUZ01000038">
    <property type="protein sequence ID" value="TXL71933.1"/>
    <property type="molecule type" value="Genomic_DNA"/>
</dbReference>